<dbReference type="PANTHER" id="PTHR11972:SF55">
    <property type="entry name" value="FERRIC REDUCTASE"/>
    <property type="match status" value="1"/>
</dbReference>
<dbReference type="SFLD" id="SFLDS00052">
    <property type="entry name" value="Ferric_Reductase_Domain"/>
    <property type="match status" value="1"/>
</dbReference>
<dbReference type="PRINTS" id="PR00410">
    <property type="entry name" value="PHEHYDRXLASE"/>
</dbReference>
<evidence type="ECO:0000256" key="4">
    <source>
        <dbReference type="ARBA" id="ARBA00023002"/>
    </source>
</evidence>
<accession>A0A913X6R9</accession>
<feature type="domain" description="FAD-binding FR-type" evidence="8">
    <location>
        <begin position="244"/>
        <end position="343"/>
    </location>
</feature>
<dbReference type="Gene3D" id="3.40.50.80">
    <property type="entry name" value="Nucleotide-binding domain of ferredoxin-NADP reductase (FNR) module"/>
    <property type="match status" value="1"/>
</dbReference>
<evidence type="ECO:0000256" key="5">
    <source>
        <dbReference type="ARBA" id="ARBA00023136"/>
    </source>
</evidence>
<feature type="transmembrane region" description="Helical" evidence="7">
    <location>
        <begin position="120"/>
        <end position="141"/>
    </location>
</feature>
<reference evidence="9" key="1">
    <citation type="submission" date="2022-11" db="UniProtKB">
        <authorList>
            <consortium name="EnsemblMetazoa"/>
        </authorList>
    </citation>
    <scope>IDENTIFICATION</scope>
</reference>
<dbReference type="InterPro" id="IPR013112">
    <property type="entry name" value="FAD-bd_8"/>
</dbReference>
<dbReference type="GeneID" id="110238391"/>
<dbReference type="GO" id="GO:0016491">
    <property type="term" value="F:oxidoreductase activity"/>
    <property type="evidence" value="ECO:0007669"/>
    <property type="project" value="UniProtKB-KW"/>
</dbReference>
<dbReference type="OrthoDB" id="167398at2759"/>
<dbReference type="SUPFAM" id="SSF63380">
    <property type="entry name" value="Riboflavin synthase domain-like"/>
    <property type="match status" value="1"/>
</dbReference>
<dbReference type="PANTHER" id="PTHR11972">
    <property type="entry name" value="NADPH OXIDASE"/>
    <property type="match status" value="1"/>
</dbReference>
<dbReference type="SUPFAM" id="SSF52343">
    <property type="entry name" value="Ferredoxin reductase-like, C-terminal NADP-linked domain"/>
    <property type="match status" value="1"/>
</dbReference>
<dbReference type="RefSeq" id="XP_020899725.1">
    <property type="nucleotide sequence ID" value="XM_021044066.2"/>
</dbReference>
<dbReference type="AlphaFoldDB" id="A0A913X6R9"/>
<dbReference type="Pfam" id="PF08022">
    <property type="entry name" value="FAD_binding_8"/>
    <property type="match status" value="1"/>
</dbReference>
<evidence type="ECO:0000259" key="8">
    <source>
        <dbReference type="PROSITE" id="PS51384"/>
    </source>
</evidence>
<dbReference type="InterPro" id="IPR039261">
    <property type="entry name" value="FNR_nucleotide-bd"/>
</dbReference>
<evidence type="ECO:0000313" key="10">
    <source>
        <dbReference type="Proteomes" id="UP000887567"/>
    </source>
</evidence>
<dbReference type="InterPro" id="IPR017927">
    <property type="entry name" value="FAD-bd_FR_type"/>
</dbReference>
<protein>
    <recommendedName>
        <fullName evidence="8">FAD-binding FR-type domain-containing protein</fullName>
    </recommendedName>
</protein>
<dbReference type="Gene3D" id="2.40.30.10">
    <property type="entry name" value="Translation factors"/>
    <property type="match status" value="1"/>
</dbReference>
<dbReference type="CDD" id="cd06186">
    <property type="entry name" value="NOX_Duox_like_FAD_NADP"/>
    <property type="match status" value="1"/>
</dbReference>
<keyword evidence="3 7" id="KW-1133">Transmembrane helix</keyword>
<sequence>MEDSQNVPVEKSGGSEVQGPSHSKTQASSEPFKVEIVPREQSWKGYEDSKYDSPVFNRLAPYPVFYYYRWKVLSIFHSRLFFDVVLGEVLFFLLLIGGLAVALGIIGAQDGRSTGRIACVAPALTFAFACRNSIWILFTGLPFERALIWHKICAYLSVLVGAWHGYVTNSVDLSGIILITSMGALGLFSLWPIRRKLFEAFVRFHWVLFLAVIGVSFWHGAVEIAYGLTPWVLDVLLRAAVIICNYRKRKQVLAVRLPSNVVRLTFLKEGFQYKAGQYCFICVPGVTWFEWHPFSLSSSPHENKVSFHIRILGDWTQKLYDHIDTVKMITVFIDGPYGTPCLDIDGSKYKHFLLVSGGIGITPMQSICNDLLYQRRRGRDLKKVMFVWSVRDLYMVTSVLQYDQECFHKNSDLRLPYSFSPDLLDRSTPEEILETYFHLTRERNTSKFTEGNIRPEIQPTLKFGRPELPVLFEKMKRYCQDGNNRRVAVLACGPRPLVDSVQTLCAKYSCRDVIFDFHKEVFEF</sequence>
<feature type="transmembrane region" description="Helical" evidence="7">
    <location>
        <begin position="80"/>
        <end position="108"/>
    </location>
</feature>
<dbReference type="InterPro" id="IPR050369">
    <property type="entry name" value="RBOH/FRE"/>
</dbReference>
<dbReference type="Pfam" id="PF08030">
    <property type="entry name" value="NAD_binding_6"/>
    <property type="match status" value="1"/>
</dbReference>
<dbReference type="Proteomes" id="UP000887567">
    <property type="component" value="Unplaced"/>
</dbReference>
<feature type="region of interest" description="Disordered" evidence="6">
    <location>
        <begin position="1"/>
        <end position="33"/>
    </location>
</feature>
<feature type="transmembrane region" description="Helical" evidence="7">
    <location>
        <begin position="173"/>
        <end position="193"/>
    </location>
</feature>
<feature type="transmembrane region" description="Helical" evidence="7">
    <location>
        <begin position="200"/>
        <end position="218"/>
    </location>
</feature>
<evidence type="ECO:0000256" key="3">
    <source>
        <dbReference type="ARBA" id="ARBA00022989"/>
    </source>
</evidence>
<name>A0A913X6R9_EXADI</name>
<comment type="subcellular location">
    <subcellularLocation>
        <location evidence="1">Membrane</location>
        <topology evidence="1">Multi-pass membrane protein</topology>
    </subcellularLocation>
</comment>
<dbReference type="InterPro" id="IPR013130">
    <property type="entry name" value="Fe3_Rdtase_TM_dom"/>
</dbReference>
<dbReference type="SFLD" id="SFLDG01168">
    <property type="entry name" value="Ferric_reductase_subgroup_(FRE"/>
    <property type="match status" value="1"/>
</dbReference>
<organism evidence="9 10">
    <name type="scientific">Exaiptasia diaphana</name>
    <name type="common">Tropical sea anemone</name>
    <name type="synonym">Aiptasia pulchella</name>
    <dbReference type="NCBI Taxonomy" id="2652724"/>
    <lineage>
        <taxon>Eukaryota</taxon>
        <taxon>Metazoa</taxon>
        <taxon>Cnidaria</taxon>
        <taxon>Anthozoa</taxon>
        <taxon>Hexacorallia</taxon>
        <taxon>Actiniaria</taxon>
        <taxon>Aiptasiidae</taxon>
        <taxon>Exaiptasia</taxon>
    </lineage>
</organism>
<keyword evidence="4" id="KW-0560">Oxidoreductase</keyword>
<feature type="compositionally biased region" description="Polar residues" evidence="6">
    <location>
        <begin position="18"/>
        <end position="29"/>
    </location>
</feature>
<dbReference type="KEGG" id="epa:110238391"/>
<dbReference type="GO" id="GO:0005886">
    <property type="term" value="C:plasma membrane"/>
    <property type="evidence" value="ECO:0007669"/>
    <property type="project" value="TreeGrafter"/>
</dbReference>
<dbReference type="EnsemblMetazoa" id="XM_021044066.2">
    <property type="protein sequence ID" value="XP_020899725.1"/>
    <property type="gene ID" value="LOC110238391"/>
</dbReference>
<evidence type="ECO:0000256" key="1">
    <source>
        <dbReference type="ARBA" id="ARBA00004141"/>
    </source>
</evidence>
<keyword evidence="5 7" id="KW-0472">Membrane</keyword>
<evidence type="ECO:0000256" key="6">
    <source>
        <dbReference type="SAM" id="MobiDB-lite"/>
    </source>
</evidence>
<keyword evidence="2 7" id="KW-0812">Transmembrane</keyword>
<evidence type="ECO:0000256" key="2">
    <source>
        <dbReference type="ARBA" id="ARBA00022692"/>
    </source>
</evidence>
<dbReference type="InterPro" id="IPR013121">
    <property type="entry name" value="Fe_red_NAD-bd_6"/>
</dbReference>
<dbReference type="Pfam" id="PF01794">
    <property type="entry name" value="Ferric_reduct"/>
    <property type="match status" value="1"/>
</dbReference>
<dbReference type="PROSITE" id="PS51384">
    <property type="entry name" value="FAD_FR"/>
    <property type="match status" value="1"/>
</dbReference>
<keyword evidence="10" id="KW-1185">Reference proteome</keyword>
<evidence type="ECO:0000313" key="9">
    <source>
        <dbReference type="EnsemblMetazoa" id="XP_020899725.1"/>
    </source>
</evidence>
<proteinExistence type="predicted"/>
<evidence type="ECO:0000256" key="7">
    <source>
        <dbReference type="SAM" id="Phobius"/>
    </source>
</evidence>
<dbReference type="InterPro" id="IPR017938">
    <property type="entry name" value="Riboflavin_synthase-like_b-brl"/>
</dbReference>